<evidence type="ECO:0000313" key="1">
    <source>
        <dbReference type="EMBL" id="KAG1822695.1"/>
    </source>
</evidence>
<dbReference type="EMBL" id="JABBWG010000005">
    <property type="protein sequence ID" value="KAG1822695.1"/>
    <property type="molecule type" value="Genomic_DNA"/>
</dbReference>
<dbReference type="AlphaFoldDB" id="A0A9P7EIU9"/>
<dbReference type="OrthoDB" id="2669067at2759"/>
<sequence>AWNKAADAIKFTFPHKEAELSEYFAFISKYFVQANVSAHRRVIHFDKTVKNRVGSSCRLEFTDFPEFEDI</sequence>
<evidence type="ECO:0000313" key="2">
    <source>
        <dbReference type="Proteomes" id="UP000807769"/>
    </source>
</evidence>
<proteinExistence type="predicted"/>
<dbReference type="RefSeq" id="XP_041197101.1">
    <property type="nucleotide sequence ID" value="XM_041329737.1"/>
</dbReference>
<gene>
    <name evidence="1" type="ORF">BJ212DRAFT_1253206</name>
</gene>
<dbReference type="GeneID" id="64623754"/>
<feature type="non-terminal residue" evidence="1">
    <location>
        <position position="1"/>
    </location>
</feature>
<comment type="caution">
    <text evidence="1">The sequence shown here is derived from an EMBL/GenBank/DDBJ whole genome shotgun (WGS) entry which is preliminary data.</text>
</comment>
<protein>
    <submittedName>
        <fullName evidence="1">Uncharacterized protein</fullName>
    </submittedName>
</protein>
<keyword evidence="2" id="KW-1185">Reference proteome</keyword>
<feature type="non-terminal residue" evidence="1">
    <location>
        <position position="70"/>
    </location>
</feature>
<dbReference type="Proteomes" id="UP000807769">
    <property type="component" value="Unassembled WGS sequence"/>
</dbReference>
<organism evidence="1 2">
    <name type="scientific">Suillus subaureus</name>
    <dbReference type="NCBI Taxonomy" id="48587"/>
    <lineage>
        <taxon>Eukaryota</taxon>
        <taxon>Fungi</taxon>
        <taxon>Dikarya</taxon>
        <taxon>Basidiomycota</taxon>
        <taxon>Agaricomycotina</taxon>
        <taxon>Agaricomycetes</taxon>
        <taxon>Agaricomycetidae</taxon>
        <taxon>Boletales</taxon>
        <taxon>Suillineae</taxon>
        <taxon>Suillaceae</taxon>
        <taxon>Suillus</taxon>
    </lineage>
</organism>
<reference evidence="1" key="1">
    <citation type="journal article" date="2020" name="New Phytol.">
        <title>Comparative genomics reveals dynamic genome evolution in host specialist ectomycorrhizal fungi.</title>
        <authorList>
            <person name="Lofgren L.A."/>
            <person name="Nguyen N.H."/>
            <person name="Vilgalys R."/>
            <person name="Ruytinx J."/>
            <person name="Liao H.L."/>
            <person name="Branco S."/>
            <person name="Kuo A."/>
            <person name="LaButti K."/>
            <person name="Lipzen A."/>
            <person name="Andreopoulos W."/>
            <person name="Pangilinan J."/>
            <person name="Riley R."/>
            <person name="Hundley H."/>
            <person name="Na H."/>
            <person name="Barry K."/>
            <person name="Grigoriev I.V."/>
            <person name="Stajich J.E."/>
            <person name="Kennedy P.G."/>
        </authorList>
    </citation>
    <scope>NUCLEOTIDE SEQUENCE</scope>
    <source>
        <strain evidence="1">MN1</strain>
    </source>
</reference>
<accession>A0A9P7EIU9</accession>
<name>A0A9P7EIU9_9AGAM</name>